<dbReference type="SUPFAM" id="SSF88946">
    <property type="entry name" value="Sigma2 domain of RNA polymerase sigma factors"/>
    <property type="match status" value="1"/>
</dbReference>
<dbReference type="AlphaFoldDB" id="A0A1R4EZK8"/>
<evidence type="ECO:0000313" key="3">
    <source>
        <dbReference type="Proteomes" id="UP000195913"/>
    </source>
</evidence>
<evidence type="ECO:0000313" key="2">
    <source>
        <dbReference type="EMBL" id="SJM48993.1"/>
    </source>
</evidence>
<proteinExistence type="predicted"/>
<dbReference type="EMBL" id="FUHW01000007">
    <property type="protein sequence ID" value="SJM48993.1"/>
    <property type="molecule type" value="Genomic_DNA"/>
</dbReference>
<organism evidence="2 3">
    <name type="scientific">Arthrobacter rhombi</name>
    <dbReference type="NCBI Taxonomy" id="71253"/>
    <lineage>
        <taxon>Bacteria</taxon>
        <taxon>Bacillati</taxon>
        <taxon>Actinomycetota</taxon>
        <taxon>Actinomycetes</taxon>
        <taxon>Micrococcales</taxon>
        <taxon>Micrococcaceae</taxon>
        <taxon>Arthrobacter</taxon>
    </lineage>
</organism>
<feature type="region of interest" description="Disordered" evidence="1">
    <location>
        <begin position="1"/>
        <end position="24"/>
    </location>
</feature>
<sequence length="118" mass="12770">MVASMPDAPQDRTPSPAEGTTETDLVRRLANGGTGAMEAFYELTCRRAYGLACHILGDPLRAQSVLHDVYVDAWRRMRRDCPAMGTEVSWILSLVFEHCPALSGRAGHPSPASPDATS</sequence>
<dbReference type="Gene3D" id="1.10.1740.10">
    <property type="match status" value="1"/>
</dbReference>
<accession>A0A1R4EZK8</accession>
<dbReference type="GO" id="GO:0003700">
    <property type="term" value="F:DNA-binding transcription factor activity"/>
    <property type="evidence" value="ECO:0007669"/>
    <property type="project" value="InterPro"/>
</dbReference>
<gene>
    <name evidence="2" type="ORF">FM101_01520</name>
</gene>
<evidence type="ECO:0000256" key="1">
    <source>
        <dbReference type="SAM" id="MobiDB-lite"/>
    </source>
</evidence>
<keyword evidence="3" id="KW-1185">Reference proteome</keyword>
<protein>
    <recommendedName>
        <fullName evidence="4">RNA polymerase sigma-70 region 2 domain-containing protein</fullName>
    </recommendedName>
</protein>
<reference evidence="2 3" key="1">
    <citation type="submission" date="2017-02" db="EMBL/GenBank/DDBJ databases">
        <authorList>
            <person name="Peterson S.W."/>
        </authorList>
    </citation>
    <scope>NUCLEOTIDE SEQUENCE [LARGE SCALE GENOMIC DNA]</scope>
    <source>
        <strain evidence="2 3">B Ar 00.02</strain>
    </source>
</reference>
<evidence type="ECO:0008006" key="4">
    <source>
        <dbReference type="Google" id="ProtNLM"/>
    </source>
</evidence>
<name>A0A1R4EZK8_9MICC</name>
<dbReference type="GO" id="GO:0006352">
    <property type="term" value="P:DNA-templated transcription initiation"/>
    <property type="evidence" value="ECO:0007669"/>
    <property type="project" value="InterPro"/>
</dbReference>
<dbReference type="InterPro" id="IPR013325">
    <property type="entry name" value="RNA_pol_sigma_r2"/>
</dbReference>
<dbReference type="Proteomes" id="UP000195913">
    <property type="component" value="Unassembled WGS sequence"/>
</dbReference>